<dbReference type="Pfam" id="PF00067">
    <property type="entry name" value="p450"/>
    <property type="match status" value="1"/>
</dbReference>
<evidence type="ECO:0000256" key="3">
    <source>
        <dbReference type="ARBA" id="ARBA00022723"/>
    </source>
</evidence>
<evidence type="ECO:0000256" key="2">
    <source>
        <dbReference type="ARBA" id="ARBA00022617"/>
    </source>
</evidence>
<feature type="binding site" description="axial binding residue" evidence="7">
    <location>
        <position position="470"/>
    </location>
    <ligand>
        <name>heme</name>
        <dbReference type="ChEBI" id="CHEBI:30413"/>
    </ligand>
    <ligandPart>
        <name>Fe</name>
        <dbReference type="ChEBI" id="CHEBI:18248"/>
    </ligandPart>
</feature>
<evidence type="ECO:0000313" key="11">
    <source>
        <dbReference type="RefSeq" id="XP_031372881.1"/>
    </source>
</evidence>
<dbReference type="PRINTS" id="PR00463">
    <property type="entry name" value="EP450I"/>
</dbReference>
<evidence type="ECO:0000256" key="4">
    <source>
        <dbReference type="ARBA" id="ARBA00023002"/>
    </source>
</evidence>
<dbReference type="PROSITE" id="PS00086">
    <property type="entry name" value="CYTOCHROME_P450"/>
    <property type="match status" value="1"/>
</dbReference>
<keyword evidence="10" id="KW-1185">Reference proteome</keyword>
<dbReference type="GO" id="GO:0016709">
    <property type="term" value="F:oxidoreductase activity, acting on paired donors, with incorporation or reduction of molecular oxygen, NAD(P)H as one donor, and incorporation of one atom of oxygen"/>
    <property type="evidence" value="ECO:0007669"/>
    <property type="project" value="UniProtKB-ARBA"/>
</dbReference>
<evidence type="ECO:0000256" key="8">
    <source>
        <dbReference type="RuleBase" id="RU000461"/>
    </source>
</evidence>
<proteinExistence type="inferred from homology"/>
<evidence type="ECO:0000256" key="9">
    <source>
        <dbReference type="SAM" id="SignalP"/>
    </source>
</evidence>
<dbReference type="FunFam" id="1.10.630.10:FF:000026">
    <property type="entry name" value="Cytochrome P450 82C4"/>
    <property type="match status" value="1"/>
</dbReference>
<keyword evidence="5 7" id="KW-0408">Iron</keyword>
<evidence type="ECO:0000256" key="6">
    <source>
        <dbReference type="ARBA" id="ARBA00023033"/>
    </source>
</evidence>
<dbReference type="InterPro" id="IPR017972">
    <property type="entry name" value="Cyt_P450_CS"/>
</dbReference>
<dbReference type="Proteomes" id="UP000515151">
    <property type="component" value="Chromosome 8"/>
</dbReference>
<comment type="cofactor">
    <cofactor evidence="7">
        <name>heme</name>
        <dbReference type="ChEBI" id="CHEBI:30413"/>
    </cofactor>
</comment>
<dbReference type="AlphaFoldDB" id="A0A6P8BT30"/>
<dbReference type="Gene3D" id="1.10.630.10">
    <property type="entry name" value="Cytochrome P450"/>
    <property type="match status" value="1"/>
</dbReference>
<dbReference type="GO" id="GO:0046246">
    <property type="term" value="P:terpene biosynthetic process"/>
    <property type="evidence" value="ECO:0007669"/>
    <property type="project" value="TreeGrafter"/>
</dbReference>
<dbReference type="GeneID" id="116187963"/>
<dbReference type="PRINTS" id="PR00385">
    <property type="entry name" value="P450"/>
</dbReference>
<reference evidence="10" key="1">
    <citation type="journal article" date="2020" name="Plant Biotechnol. J.">
        <title>The pomegranate (Punica granatum L.) draft genome dissects genetic divergence between soft- and hard-seeded cultivars.</title>
        <authorList>
            <person name="Luo X."/>
            <person name="Li H."/>
            <person name="Wu Z."/>
            <person name="Yao W."/>
            <person name="Zhao P."/>
            <person name="Cao D."/>
            <person name="Yu H."/>
            <person name="Li K."/>
            <person name="Poudel K."/>
            <person name="Zhao D."/>
            <person name="Zhang F."/>
            <person name="Xia X."/>
            <person name="Chen L."/>
            <person name="Wang Q."/>
            <person name="Jing D."/>
            <person name="Cao S."/>
        </authorList>
    </citation>
    <scope>NUCLEOTIDE SEQUENCE [LARGE SCALE GENOMIC DNA]</scope>
    <source>
        <strain evidence="10">cv. Tunisia</strain>
    </source>
</reference>
<keyword evidence="9" id="KW-0732">Signal</keyword>
<organism evidence="10 11">
    <name type="scientific">Punica granatum</name>
    <name type="common">Pomegranate</name>
    <dbReference type="NCBI Taxonomy" id="22663"/>
    <lineage>
        <taxon>Eukaryota</taxon>
        <taxon>Viridiplantae</taxon>
        <taxon>Streptophyta</taxon>
        <taxon>Embryophyta</taxon>
        <taxon>Tracheophyta</taxon>
        <taxon>Spermatophyta</taxon>
        <taxon>Magnoliopsida</taxon>
        <taxon>eudicotyledons</taxon>
        <taxon>Gunneridae</taxon>
        <taxon>Pentapetalae</taxon>
        <taxon>rosids</taxon>
        <taxon>malvids</taxon>
        <taxon>Myrtales</taxon>
        <taxon>Lythraceae</taxon>
        <taxon>Punica</taxon>
    </lineage>
</organism>
<dbReference type="InterPro" id="IPR002401">
    <property type="entry name" value="Cyt_P450_E_grp-I"/>
</dbReference>
<dbReference type="RefSeq" id="XP_031372881.1">
    <property type="nucleotide sequence ID" value="XM_031517021.1"/>
</dbReference>
<dbReference type="InterPro" id="IPR050651">
    <property type="entry name" value="Plant_Cytochrome_P450_Monoox"/>
</dbReference>
<dbReference type="GO" id="GO:0020037">
    <property type="term" value="F:heme binding"/>
    <property type="evidence" value="ECO:0007669"/>
    <property type="project" value="InterPro"/>
</dbReference>
<dbReference type="OrthoDB" id="507451at2759"/>
<name>A0A6P8BT30_PUNGR</name>
<keyword evidence="3 7" id="KW-0479">Metal-binding</keyword>
<gene>
    <name evidence="11" type="primary">LOC116187963</name>
</gene>
<dbReference type="InterPro" id="IPR036396">
    <property type="entry name" value="Cyt_P450_sf"/>
</dbReference>
<evidence type="ECO:0000256" key="5">
    <source>
        <dbReference type="ARBA" id="ARBA00023004"/>
    </source>
</evidence>
<dbReference type="SMR" id="A0A6P8BT30"/>
<keyword evidence="6 8" id="KW-0503">Monooxygenase</keyword>
<evidence type="ECO:0000256" key="7">
    <source>
        <dbReference type="PIRSR" id="PIRSR602401-1"/>
    </source>
</evidence>
<sequence>MDQLLSLLLFVLALCPLTLALHCRIFRRFGSAPLKRSNHNELLLPGPSGAWPLVGHLHLLWGREPAFRKFAAMADRYGPVFSLRVGLCRLVVVSGSKAARECLAVNDRVLGTRPDIAVGRYIGYDNAIFALAPTGPYWREIRKIAALELLSSHRVERLLHVRASEIASFMADLLSRSQHDSLVIPIDKQFEHLTFNINLRIIAGKKFSDAEFGKAGSDACRFKKAIEDFLYLSGVFVLSDMIPWLEWADIQGHVKAMKETGKELDYVLDKWLKEHIEKRKQRGRHEIDDKEADNLMEILLERLTESEPMFFGRDRETVIKATALILIFTGSESTALTMTWAVALLLNNPRALKHAQEELDTVVGRERWVQESDIGSLKYLQAIVKETLRLYPPAPLTGIREALEDCHIAGYSVPKDTRLLVNIWKLQRDPTMWSNPDEFRPERFLKEHEKVDIRGQSFEYIPFSSGRRSCPGATFGLQLVHLTLARMLQGFNITTVGDGPIDMGEGQGIALPRTSPLRVVLKPRLDLPLHG</sequence>
<feature type="chain" id="PRO_5027907569" evidence="9">
    <location>
        <begin position="21"/>
        <end position="531"/>
    </location>
</feature>
<dbReference type="GO" id="GO:0005506">
    <property type="term" value="F:iron ion binding"/>
    <property type="evidence" value="ECO:0007669"/>
    <property type="project" value="InterPro"/>
</dbReference>
<dbReference type="InterPro" id="IPR001128">
    <property type="entry name" value="Cyt_P450"/>
</dbReference>
<dbReference type="PANTHER" id="PTHR47947:SF25">
    <property type="entry name" value="DIMETHYLNONATRIENE SYNTHASE"/>
    <property type="match status" value="1"/>
</dbReference>
<accession>A0A6P8BT30</accession>
<dbReference type="PANTHER" id="PTHR47947">
    <property type="entry name" value="CYTOCHROME P450 82C3-RELATED"/>
    <property type="match status" value="1"/>
</dbReference>
<keyword evidence="4 8" id="KW-0560">Oxidoreductase</keyword>
<reference evidence="11" key="2">
    <citation type="submission" date="2025-08" db="UniProtKB">
        <authorList>
            <consortium name="RefSeq"/>
        </authorList>
    </citation>
    <scope>IDENTIFICATION</scope>
    <source>
        <tissue evidence="11">Leaf</tissue>
    </source>
</reference>
<comment type="similarity">
    <text evidence="1 8">Belongs to the cytochrome P450 family.</text>
</comment>
<feature type="signal peptide" evidence="9">
    <location>
        <begin position="1"/>
        <end position="20"/>
    </location>
</feature>
<evidence type="ECO:0000313" key="10">
    <source>
        <dbReference type="Proteomes" id="UP000515151"/>
    </source>
</evidence>
<protein>
    <submittedName>
        <fullName evidence="11">Cytochrome P450 82G1-like</fullName>
    </submittedName>
</protein>
<dbReference type="SUPFAM" id="SSF48264">
    <property type="entry name" value="Cytochrome P450"/>
    <property type="match status" value="1"/>
</dbReference>
<evidence type="ECO:0000256" key="1">
    <source>
        <dbReference type="ARBA" id="ARBA00010617"/>
    </source>
</evidence>
<keyword evidence="2 7" id="KW-0349">Heme</keyword>